<protein>
    <submittedName>
        <fullName evidence="1">Uncharacterized protein</fullName>
    </submittedName>
</protein>
<dbReference type="STRING" id="74969.FAD_1569"/>
<dbReference type="Proteomes" id="UP000192050">
    <property type="component" value="Chromosome"/>
</dbReference>
<dbReference type="AlphaFoldDB" id="A0A1V0N5Q4"/>
<sequence>MTANNDTSQVSREKEGRKVESGYAFKGGDISMDRFSEIEAIGEKIGNIWQDNDLSILDLKTLMPYLASMVFLEAGDSDFDILDYIDNYMKPAIFEFNRRLRNSRKFKSFDNNTAVTA</sequence>
<evidence type="ECO:0000313" key="4">
    <source>
        <dbReference type="Proteomes" id="UP000546917"/>
    </source>
</evidence>
<keyword evidence="3" id="KW-1185">Reference proteome</keyword>
<dbReference type="Proteomes" id="UP000546917">
    <property type="component" value="Unassembled WGS sequence"/>
</dbReference>
<dbReference type="EMBL" id="CP015363">
    <property type="protein sequence ID" value="ARD85416.1"/>
    <property type="molecule type" value="Genomic_DNA"/>
</dbReference>
<dbReference type="RefSeq" id="WP_155951147.1">
    <property type="nucleotide sequence ID" value="NZ_CP015363.1"/>
</dbReference>
<dbReference type="EMBL" id="JABGBP010000027">
    <property type="protein sequence ID" value="NOL59421.1"/>
    <property type="molecule type" value="Genomic_DNA"/>
</dbReference>
<evidence type="ECO:0000313" key="2">
    <source>
        <dbReference type="EMBL" id="NOL59421.1"/>
    </source>
</evidence>
<dbReference type="KEGG" id="fai:FAD_1569"/>
<reference evidence="1 3" key="1">
    <citation type="submission" date="2011-10" db="EMBL/GenBank/DDBJ databases">
        <title>Metabolic and evolutionary patterns in the extreme acidophile Ferroplasma acidiphilum.</title>
        <authorList>
            <person name="Golyshina O.V."/>
            <person name="Kozyavkin S.A."/>
            <person name="Tatusov R.L."/>
            <person name="Slesarev A.I."/>
            <person name="Golyshin P.N."/>
        </authorList>
    </citation>
    <scope>NUCLEOTIDE SEQUENCE [LARGE SCALE GENOMIC DNA]</scope>
    <source>
        <strain evidence="1">Berkeley</strain>
        <strain evidence="3">Y</strain>
    </source>
</reference>
<accession>A0A1V0N5Q4</accession>
<evidence type="ECO:0000313" key="3">
    <source>
        <dbReference type="Proteomes" id="UP000192050"/>
    </source>
</evidence>
<gene>
    <name evidence="1" type="ORF">FAD_1569</name>
    <name evidence="2" type="ORF">HLB00_01025</name>
</gene>
<evidence type="ECO:0000313" key="1">
    <source>
        <dbReference type="EMBL" id="ARD85416.1"/>
    </source>
</evidence>
<proteinExistence type="predicted"/>
<reference evidence="2 4" key="2">
    <citation type="submission" date="2020-05" db="EMBL/GenBank/DDBJ databases">
        <authorList>
            <person name="Zhang R."/>
        </authorList>
    </citation>
    <scope>NUCLEOTIDE SEQUENCE [LARGE SCALE GENOMIC DNA]</scope>
    <source>
        <strain evidence="2 4">DSM 28986</strain>
    </source>
</reference>
<organism evidence="1 3">
    <name type="scientific">Ferroplasma acidiphilum</name>
    <dbReference type="NCBI Taxonomy" id="74969"/>
    <lineage>
        <taxon>Archaea</taxon>
        <taxon>Methanobacteriati</taxon>
        <taxon>Thermoplasmatota</taxon>
        <taxon>Thermoplasmata</taxon>
        <taxon>Thermoplasmatales</taxon>
        <taxon>Ferroplasmaceae</taxon>
        <taxon>Ferroplasma</taxon>
    </lineage>
</organism>
<dbReference type="OrthoDB" id="384256at2157"/>
<dbReference type="GeneID" id="84218163"/>
<name>A0A1V0N5Q4_9ARCH</name>